<dbReference type="Proteomes" id="UP000521943">
    <property type="component" value="Unassembled WGS sequence"/>
</dbReference>
<dbReference type="OrthoDB" id="3268380at2759"/>
<name>A0A8H6HEG4_9AGAR</name>
<accession>A0A8H6HEG4</accession>
<comment type="caution">
    <text evidence="1">The sequence shown here is derived from an EMBL/GenBank/DDBJ whole genome shotgun (WGS) entry which is preliminary data.</text>
</comment>
<reference evidence="1 2" key="1">
    <citation type="submission" date="2020-07" db="EMBL/GenBank/DDBJ databases">
        <title>Comparative genomics of pyrophilous fungi reveals a link between fire events and developmental genes.</title>
        <authorList>
            <consortium name="DOE Joint Genome Institute"/>
            <person name="Steindorff A.S."/>
            <person name="Carver A."/>
            <person name="Calhoun S."/>
            <person name="Stillman K."/>
            <person name="Liu H."/>
            <person name="Lipzen A."/>
            <person name="Pangilinan J."/>
            <person name="Labutti K."/>
            <person name="Bruns T.D."/>
            <person name="Grigoriev I.V."/>
        </authorList>
    </citation>
    <scope>NUCLEOTIDE SEQUENCE [LARGE SCALE GENOMIC DNA]</scope>
    <source>
        <strain evidence="1 2">CBS 144469</strain>
    </source>
</reference>
<evidence type="ECO:0008006" key="3">
    <source>
        <dbReference type="Google" id="ProtNLM"/>
    </source>
</evidence>
<dbReference type="EMBL" id="JACGCI010000104">
    <property type="protein sequence ID" value="KAF6745554.1"/>
    <property type="molecule type" value="Genomic_DNA"/>
</dbReference>
<sequence>MRTTPESQQALDLEIAKLEQVLAALKRRRNGLSPFSQLPTELICKIFDLSIRCPETDRDLLISIRPERTRLSICHVSLHWRTVALEWPKLWSAIHIRDNTKVEYLDLVRKRAKDLPLSIDFYGKILGYTDGTVLSPGVRHIFQVETERLTSVVLSAPIKVLRSLLPKIKACSNAIQFLKLEAPHSAHGWTPVDVTQMDTFCNFPNLRYLEIANWNTLFIPPASFNPTSLTALELVFRWLPAVPVIHAVFASLRNVAQQLTSLSLGIVLPPHLEDASLDIAGTPPINLSSLETIGVLSNGGRILSEIFSVLCIPSSIRTVAICAQQGASSQDVSLTLHHACANIPSPRFLQIDDEFDPSDGTYEIDVCASKYPPSTPHSNAHNAVMLAFFAPPFPAHRPPGVEPYTFPIPLVNPANWLFSALHHILVTCPFPAPFWKALASVPTLRVIEYQVTKFEDGFYRALDETLASGQVRTFYPSLNAIGITFEGEDLVWDVGYAERLAILLLRKHQGMGPPHFEWIDFKGCSSHMDADTLRLLFSVSKSVCWYRGF</sequence>
<keyword evidence="2" id="KW-1185">Reference proteome</keyword>
<dbReference type="AlphaFoldDB" id="A0A8H6HEG4"/>
<proteinExistence type="predicted"/>
<gene>
    <name evidence="1" type="ORF">DFP72DRAFT_47671</name>
</gene>
<evidence type="ECO:0000313" key="1">
    <source>
        <dbReference type="EMBL" id="KAF6745554.1"/>
    </source>
</evidence>
<evidence type="ECO:0000313" key="2">
    <source>
        <dbReference type="Proteomes" id="UP000521943"/>
    </source>
</evidence>
<organism evidence="1 2">
    <name type="scientific">Ephemerocybe angulata</name>
    <dbReference type="NCBI Taxonomy" id="980116"/>
    <lineage>
        <taxon>Eukaryota</taxon>
        <taxon>Fungi</taxon>
        <taxon>Dikarya</taxon>
        <taxon>Basidiomycota</taxon>
        <taxon>Agaricomycotina</taxon>
        <taxon>Agaricomycetes</taxon>
        <taxon>Agaricomycetidae</taxon>
        <taxon>Agaricales</taxon>
        <taxon>Agaricineae</taxon>
        <taxon>Psathyrellaceae</taxon>
        <taxon>Ephemerocybe</taxon>
    </lineage>
</organism>
<protein>
    <recommendedName>
        <fullName evidence="3">F-box domain-containing protein</fullName>
    </recommendedName>
</protein>